<gene>
    <name evidence="2" type="ORF">PVK37_12795</name>
</gene>
<dbReference type="Proteomes" id="UP001219605">
    <property type="component" value="Chromosome"/>
</dbReference>
<feature type="region of interest" description="Disordered" evidence="1">
    <location>
        <begin position="42"/>
        <end position="66"/>
    </location>
</feature>
<keyword evidence="3" id="KW-1185">Reference proteome</keyword>
<protein>
    <submittedName>
        <fullName evidence="2">Uncharacterized protein</fullName>
    </submittedName>
</protein>
<accession>A0ABY7ZXN3</accession>
<feature type="compositionally biased region" description="Basic and acidic residues" evidence="1">
    <location>
        <begin position="49"/>
        <end position="66"/>
    </location>
</feature>
<name>A0ABY7ZXN3_9ACTN</name>
<reference evidence="2 3" key="1">
    <citation type="submission" date="2023-02" db="EMBL/GenBank/DDBJ databases">
        <authorList>
            <person name="Mo P."/>
        </authorList>
    </citation>
    <scope>NUCLEOTIDE SEQUENCE [LARGE SCALE GENOMIC DNA]</scope>
    <source>
        <strain evidence="2 3">HUAS 3</strain>
    </source>
</reference>
<proteinExistence type="predicted"/>
<dbReference type="EMBL" id="CP118615">
    <property type="protein sequence ID" value="WDZ87213.1"/>
    <property type="molecule type" value="Genomic_DNA"/>
</dbReference>
<evidence type="ECO:0000313" key="3">
    <source>
        <dbReference type="Proteomes" id="UP001219605"/>
    </source>
</evidence>
<sequence>MTTAATVDCPLCTVTVLGHGADETESANAAIGGLEDHLAQHFPGTLASPREDSRTLDPHETDRNTI</sequence>
<organism evidence="2 3">
    <name type="scientific">Micromonospora cathayae</name>
    <dbReference type="NCBI Taxonomy" id="3028804"/>
    <lineage>
        <taxon>Bacteria</taxon>
        <taxon>Bacillati</taxon>
        <taxon>Actinomycetota</taxon>
        <taxon>Actinomycetes</taxon>
        <taxon>Micromonosporales</taxon>
        <taxon>Micromonosporaceae</taxon>
        <taxon>Micromonospora</taxon>
    </lineage>
</organism>
<evidence type="ECO:0000313" key="2">
    <source>
        <dbReference type="EMBL" id="WDZ87213.1"/>
    </source>
</evidence>
<evidence type="ECO:0000256" key="1">
    <source>
        <dbReference type="SAM" id="MobiDB-lite"/>
    </source>
</evidence>
<dbReference type="RefSeq" id="WP_275034133.1">
    <property type="nucleotide sequence ID" value="NZ_CP118615.1"/>
</dbReference>